<dbReference type="AlphaFoldDB" id="A0A975F2G5"/>
<organism evidence="10 11">
    <name type="scientific">Treponema parvum</name>
    <dbReference type="NCBI Taxonomy" id="138851"/>
    <lineage>
        <taxon>Bacteria</taxon>
        <taxon>Pseudomonadati</taxon>
        <taxon>Spirochaetota</taxon>
        <taxon>Spirochaetia</taxon>
        <taxon>Spirochaetales</taxon>
        <taxon>Treponemataceae</taxon>
        <taxon>Treponema</taxon>
    </lineage>
</organism>
<keyword evidence="8" id="KW-0594">Phospholipid biosynthesis</keyword>
<dbReference type="GO" id="GO:0046872">
    <property type="term" value="F:metal ion binding"/>
    <property type="evidence" value="ECO:0007669"/>
    <property type="project" value="UniProtKB-KW"/>
</dbReference>
<dbReference type="PANTHER" id="PTHR43616:SF5">
    <property type="entry name" value="GLYCEROL DEHYDROGENASE 1"/>
    <property type="match status" value="1"/>
</dbReference>
<dbReference type="InterPro" id="IPR016205">
    <property type="entry name" value="Glycerol_DH"/>
</dbReference>
<keyword evidence="6" id="KW-0520">NAD</keyword>
<dbReference type="CDD" id="cd08175">
    <property type="entry name" value="G1PDH"/>
    <property type="match status" value="1"/>
</dbReference>
<accession>A0A975F2G5</accession>
<evidence type="ECO:0000256" key="7">
    <source>
        <dbReference type="ARBA" id="ARBA00023098"/>
    </source>
</evidence>
<proteinExistence type="predicted"/>
<evidence type="ECO:0000256" key="2">
    <source>
        <dbReference type="ARBA" id="ARBA00022516"/>
    </source>
</evidence>
<dbReference type="GO" id="GO:0008654">
    <property type="term" value="P:phospholipid biosynthetic process"/>
    <property type="evidence" value="ECO:0007669"/>
    <property type="project" value="UniProtKB-KW"/>
</dbReference>
<name>A0A975F2G5_9SPIR</name>
<keyword evidence="9" id="KW-1208">Phospholipid metabolism</keyword>
<gene>
    <name evidence="10" type="ORF">HRQ91_01100</name>
</gene>
<evidence type="ECO:0000313" key="11">
    <source>
        <dbReference type="Proteomes" id="UP000671908"/>
    </source>
</evidence>
<evidence type="ECO:0000256" key="1">
    <source>
        <dbReference type="ARBA" id="ARBA00022490"/>
    </source>
</evidence>
<keyword evidence="2" id="KW-0444">Lipid biosynthesis</keyword>
<reference evidence="10 11" key="1">
    <citation type="journal article" date="2021" name="Microbiol. Resour. Announc.">
        <title>Complete Genome Sequences of Three Human Oral Treponema parvum Isolates.</title>
        <authorList>
            <person name="Zeng H."/>
            <person name="Watt R.M."/>
        </authorList>
    </citation>
    <scope>NUCLEOTIDE SEQUENCE [LARGE SCALE GENOMIC DNA]</scope>
    <source>
        <strain evidence="10 11">ATCC 700770</strain>
    </source>
</reference>
<dbReference type="EMBL" id="CP054142">
    <property type="protein sequence ID" value="QTQ13162.1"/>
    <property type="molecule type" value="Genomic_DNA"/>
</dbReference>
<keyword evidence="1" id="KW-0963">Cytoplasm</keyword>
<dbReference type="GO" id="GO:0016614">
    <property type="term" value="F:oxidoreductase activity, acting on CH-OH group of donors"/>
    <property type="evidence" value="ECO:0007669"/>
    <property type="project" value="InterPro"/>
</dbReference>
<evidence type="ECO:0000256" key="8">
    <source>
        <dbReference type="ARBA" id="ARBA00023209"/>
    </source>
</evidence>
<evidence type="ECO:0000256" key="3">
    <source>
        <dbReference type="ARBA" id="ARBA00022723"/>
    </source>
</evidence>
<dbReference type="RefSeq" id="WP_210119888.1">
    <property type="nucleotide sequence ID" value="NZ_CP054142.1"/>
</dbReference>
<dbReference type="Gene3D" id="1.20.1090.10">
    <property type="entry name" value="Dehydroquinate synthase-like - alpha domain"/>
    <property type="match status" value="1"/>
</dbReference>
<evidence type="ECO:0000256" key="9">
    <source>
        <dbReference type="ARBA" id="ARBA00023264"/>
    </source>
</evidence>
<evidence type="ECO:0000256" key="6">
    <source>
        <dbReference type="ARBA" id="ARBA00023027"/>
    </source>
</evidence>
<dbReference type="Proteomes" id="UP000671908">
    <property type="component" value="Chromosome"/>
</dbReference>
<keyword evidence="3" id="KW-0479">Metal-binding</keyword>
<dbReference type="KEGG" id="tpav:HRQ91_01100"/>
<keyword evidence="5" id="KW-0560">Oxidoreductase</keyword>
<sequence>MIISKLMLQRGALNEVSRAFAETFPGKKPLVIEDTNTKKVAGDYVVKKFGGCDAHVFDGSEVYADDKHVDIVRDLLLKDNDYIAVAVGAGTINDLCKRASYVAGERQYMCVATAPSVDGFTSNGASITDKGLKVTLSCPAPLLVIADPDILSCAPMPMIASGYGDLAAKVPAGADWFIADILGIEKIDRKVWEMVQPSLKEKLSSPKALKTREPSAIGAVFDGLIHTGFAMQEYFDSRPASGYDHLQSHVWEMNDSCEVDGKAASHGFKVAIGTLSSTACMEEILKLSKEDVKKQVLSYIPQTWEERQASIRQAVKVPSVQDRQIEICSKKFLEGESLKKRQQEIIEKWDLIKEKIKDQIIPFDKLKKMFSEVDCPTEPVMIGLSKEDHIYGMRVAQMMRNRYTVCDLLYETGLLDKFISIVTDPASGYFSSWR</sequence>
<dbReference type="PANTHER" id="PTHR43616">
    <property type="entry name" value="GLYCEROL DEHYDROGENASE"/>
    <property type="match status" value="1"/>
</dbReference>
<dbReference type="SUPFAM" id="SSF56796">
    <property type="entry name" value="Dehydroquinate synthase-like"/>
    <property type="match status" value="1"/>
</dbReference>
<evidence type="ECO:0000256" key="4">
    <source>
        <dbReference type="ARBA" id="ARBA00022857"/>
    </source>
</evidence>
<protein>
    <submittedName>
        <fullName evidence="10">Sn-glycerol-1-phosphate dehydrogenase</fullName>
    </submittedName>
</protein>
<keyword evidence="11" id="KW-1185">Reference proteome</keyword>
<keyword evidence="4" id="KW-0521">NADP</keyword>
<dbReference type="InterPro" id="IPR032837">
    <property type="entry name" value="G1PDH"/>
</dbReference>
<evidence type="ECO:0000313" key="10">
    <source>
        <dbReference type="EMBL" id="QTQ13162.1"/>
    </source>
</evidence>
<dbReference type="Gene3D" id="3.40.50.1970">
    <property type="match status" value="1"/>
</dbReference>
<keyword evidence="7" id="KW-0443">Lipid metabolism</keyword>
<dbReference type="Pfam" id="PF13685">
    <property type="entry name" value="Fe-ADH_2"/>
    <property type="match status" value="1"/>
</dbReference>
<dbReference type="GO" id="GO:0005829">
    <property type="term" value="C:cytosol"/>
    <property type="evidence" value="ECO:0007669"/>
    <property type="project" value="TreeGrafter"/>
</dbReference>
<evidence type="ECO:0000256" key="5">
    <source>
        <dbReference type="ARBA" id="ARBA00023002"/>
    </source>
</evidence>